<dbReference type="RefSeq" id="XP_030845040.1">
    <property type="nucleotide sequence ID" value="XM_030989180.1"/>
</dbReference>
<organism evidence="11 12">
    <name type="scientific">Strongylocentrotus purpuratus</name>
    <name type="common">Purple sea urchin</name>
    <dbReference type="NCBI Taxonomy" id="7668"/>
    <lineage>
        <taxon>Eukaryota</taxon>
        <taxon>Metazoa</taxon>
        <taxon>Echinodermata</taxon>
        <taxon>Eleutherozoa</taxon>
        <taxon>Echinozoa</taxon>
        <taxon>Echinoidea</taxon>
        <taxon>Euechinoidea</taxon>
        <taxon>Echinacea</taxon>
        <taxon>Camarodonta</taxon>
        <taxon>Echinidea</taxon>
        <taxon>Strongylocentrotidae</taxon>
        <taxon>Strongylocentrotus</taxon>
    </lineage>
</organism>
<dbReference type="EC" id="3.2.1.21" evidence="3"/>
<dbReference type="Gene3D" id="3.20.20.80">
    <property type="entry name" value="Glycosidases"/>
    <property type="match status" value="1"/>
</dbReference>
<comment type="similarity">
    <text evidence="1 8">Belongs to the glycosyl hydrolase 1 family.</text>
</comment>
<dbReference type="OMA" id="MQWNHHK"/>
<dbReference type="SUPFAM" id="SSF51445">
    <property type="entry name" value="(Trans)glycosidases"/>
    <property type="match status" value="1"/>
</dbReference>
<feature type="active site" description="Nucleophile" evidence="7">
    <location>
        <position position="416"/>
    </location>
</feature>
<evidence type="ECO:0000256" key="5">
    <source>
        <dbReference type="ARBA" id="ARBA00023180"/>
    </source>
</evidence>
<keyword evidence="12" id="KW-1185">Reference proteome</keyword>
<dbReference type="FunFam" id="3.20.20.80:FF:000013">
    <property type="entry name" value="lactase-phlorizin hydrolase"/>
    <property type="match status" value="1"/>
</dbReference>
<accession>A0A7M7P201</accession>
<dbReference type="PROSITE" id="PS00653">
    <property type="entry name" value="GLYCOSYL_HYDROL_F1_2"/>
    <property type="match status" value="1"/>
</dbReference>
<evidence type="ECO:0000256" key="10">
    <source>
        <dbReference type="SAM" id="SignalP"/>
    </source>
</evidence>
<feature type="chain" id="PRO_5029512487" description="beta-glucosidase" evidence="10">
    <location>
        <begin position="24"/>
        <end position="519"/>
    </location>
</feature>
<reference evidence="11" key="2">
    <citation type="submission" date="2021-01" db="UniProtKB">
        <authorList>
            <consortium name="EnsemblMetazoa"/>
        </authorList>
    </citation>
    <scope>IDENTIFICATION</scope>
</reference>
<evidence type="ECO:0000313" key="11">
    <source>
        <dbReference type="EnsemblMetazoa" id="XP_030845040"/>
    </source>
</evidence>
<proteinExistence type="inferred from homology"/>
<dbReference type="Pfam" id="PF00232">
    <property type="entry name" value="Glyco_hydro_1"/>
    <property type="match status" value="1"/>
</dbReference>
<dbReference type="PANTHER" id="PTHR10353:SF36">
    <property type="entry name" value="LP05116P"/>
    <property type="match status" value="1"/>
</dbReference>
<keyword evidence="10" id="KW-0732">Signal</keyword>
<sequence length="519" mass="59110">MARPVMLVALIVVFLTLISSSTTEFVFEDVFNDPERDTFLHGTFPEGFIWGAATAAYQIEGAWDEDGKGPNIWDAFTHIPGKTYDNQNGDVACDSYHNVERDVEMVKELGLTHYRFSLSWSRIFPTGFTHQVNPAGVQYYHRLIDALLEAGIQPAVTLYHFDLPQMLEELGGWENEMMVLYFQAYADFCFNEFGDKVKIWFTINEPKVIAIQGYEAGIFAPGKTRPGYGTYRVVHTMLKAHARAWHTYDQKYRATQGGKISIVFNSFWSEPADPENQADVEAAERMRLFELGSMANPIFGNGDYPELVKAVVGNMSRAQGLTVTRMPSFTPEEQQLIKGTADFFGLNHYSTRFVAYKKPEFNPVPTVYDDFQAEFSSDPVWPQAASEWLKVVPWGFRRLLNWIKTNYGDVPIYVTENGVSEPDGPLNLDDELRTKYYRSYINEALKASKIDGVNLQGYFAWTLLDNFEWASGVSERFGLYHVDFNDPARTRRAKNSALTYTQIIKDNGFPSDEEAKVEL</sequence>
<dbReference type="OrthoDB" id="65569at2759"/>
<dbReference type="GeneID" id="763803"/>
<dbReference type="GO" id="GO:0005975">
    <property type="term" value="P:carbohydrate metabolic process"/>
    <property type="evidence" value="ECO:0007669"/>
    <property type="project" value="InterPro"/>
</dbReference>
<dbReference type="InParanoid" id="A0A7M7P201"/>
<evidence type="ECO:0000256" key="7">
    <source>
        <dbReference type="PROSITE-ProRule" id="PRU10055"/>
    </source>
</evidence>
<dbReference type="PRINTS" id="PR00131">
    <property type="entry name" value="GLHYDRLASE1"/>
</dbReference>
<evidence type="ECO:0000256" key="9">
    <source>
        <dbReference type="RuleBase" id="RU004468"/>
    </source>
</evidence>
<feature type="signal peptide" evidence="10">
    <location>
        <begin position="1"/>
        <end position="23"/>
    </location>
</feature>
<evidence type="ECO:0000313" key="12">
    <source>
        <dbReference type="Proteomes" id="UP000007110"/>
    </source>
</evidence>
<dbReference type="InterPro" id="IPR033132">
    <property type="entry name" value="GH_1_N_CS"/>
</dbReference>
<evidence type="ECO:0000256" key="8">
    <source>
        <dbReference type="RuleBase" id="RU003690"/>
    </source>
</evidence>
<dbReference type="KEGG" id="spu:763803"/>
<evidence type="ECO:0000256" key="3">
    <source>
        <dbReference type="ARBA" id="ARBA00012744"/>
    </source>
</evidence>
<reference evidence="12" key="1">
    <citation type="submission" date="2015-02" db="EMBL/GenBank/DDBJ databases">
        <title>Genome sequencing for Strongylocentrotus purpuratus.</title>
        <authorList>
            <person name="Murali S."/>
            <person name="Liu Y."/>
            <person name="Vee V."/>
            <person name="English A."/>
            <person name="Wang M."/>
            <person name="Skinner E."/>
            <person name="Han Y."/>
            <person name="Muzny D.M."/>
            <person name="Worley K.C."/>
            <person name="Gibbs R.A."/>
        </authorList>
    </citation>
    <scope>NUCLEOTIDE SEQUENCE</scope>
</reference>
<protein>
    <recommendedName>
        <fullName evidence="3">beta-glucosidase</fullName>
        <ecNumber evidence="3">3.2.1.21</ecNumber>
    </recommendedName>
</protein>
<keyword evidence="6 9" id="KW-0326">Glycosidase</keyword>
<dbReference type="InterPro" id="IPR001360">
    <property type="entry name" value="Glyco_hydro_1"/>
</dbReference>
<dbReference type="Proteomes" id="UP000007110">
    <property type="component" value="Unassembled WGS sequence"/>
</dbReference>
<keyword evidence="5" id="KW-0325">Glycoprotein</keyword>
<dbReference type="InterPro" id="IPR018120">
    <property type="entry name" value="Glyco_hydro_1_AS"/>
</dbReference>
<dbReference type="EnsemblMetazoa" id="XM_030989180">
    <property type="protein sequence ID" value="XP_030845040"/>
    <property type="gene ID" value="LOC763803"/>
</dbReference>
<evidence type="ECO:0000256" key="2">
    <source>
        <dbReference type="ARBA" id="ARBA00011738"/>
    </source>
</evidence>
<dbReference type="InterPro" id="IPR017853">
    <property type="entry name" value="GH"/>
</dbReference>
<evidence type="ECO:0000256" key="6">
    <source>
        <dbReference type="ARBA" id="ARBA00023295"/>
    </source>
</evidence>
<dbReference type="GO" id="GO:0004553">
    <property type="term" value="F:hydrolase activity, hydrolyzing O-glycosyl compounds"/>
    <property type="evidence" value="ECO:0007669"/>
    <property type="project" value="InterPro"/>
</dbReference>
<name>A0A7M7P201_STRPU</name>
<evidence type="ECO:0000256" key="4">
    <source>
        <dbReference type="ARBA" id="ARBA00022801"/>
    </source>
</evidence>
<dbReference type="AlphaFoldDB" id="A0A7M7P201"/>
<comment type="subunit">
    <text evidence="2">Homodimer.</text>
</comment>
<keyword evidence="4 9" id="KW-0378">Hydrolase</keyword>
<dbReference type="PANTHER" id="PTHR10353">
    <property type="entry name" value="GLYCOSYL HYDROLASE"/>
    <property type="match status" value="1"/>
</dbReference>
<evidence type="ECO:0000256" key="1">
    <source>
        <dbReference type="ARBA" id="ARBA00010838"/>
    </source>
</evidence>
<dbReference type="PROSITE" id="PS00572">
    <property type="entry name" value="GLYCOSYL_HYDROL_F1_1"/>
    <property type="match status" value="1"/>
</dbReference>